<dbReference type="InterPro" id="IPR036237">
    <property type="entry name" value="Xyl_isomerase-like_sf"/>
</dbReference>
<keyword evidence="2" id="KW-0614">Plasmid</keyword>
<dbReference type="Pfam" id="PF01261">
    <property type="entry name" value="AP_endonuc_2"/>
    <property type="match status" value="1"/>
</dbReference>
<dbReference type="PANTHER" id="PTHR12110">
    <property type="entry name" value="HYDROXYPYRUVATE ISOMERASE"/>
    <property type="match status" value="1"/>
</dbReference>
<gene>
    <name evidence="2" type="ordered locus">pRL100283</name>
</gene>
<sequence length="302" mass="33163">MRCAPAMHSVAAASFVSPADEQRLPSGIRSMDIAYFTKTLEGLPLEKAAEITAGLGFDCADLLIRDGHAVSPDRPEGIANAVKFFAAAGVRTSMATIDSARPDDAASRLLSCCGEAGIGQIRLGFWRYDPSRRWRVQVDEARRDLDGFERLADRFGIKLTIQLHGGTLHSSGALAVQLLAGRDPIRLGAYPDPANQIIREGSEDWRLTLDILDPWFCCMGVKNSGWFPGAYGSHGQRAWHSDWYGLDEGMVPWNEIVPHLVATGFTGVLSMHSQYRVSREQALDKVRADLAHFRRLVAAAKE</sequence>
<dbReference type="KEGG" id="rle:pRL100283"/>
<evidence type="ECO:0000313" key="2">
    <source>
        <dbReference type="EMBL" id="CAK10508.1"/>
    </source>
</evidence>
<dbReference type="Proteomes" id="UP000006575">
    <property type="component" value="Plasmid pRL10"/>
</dbReference>
<dbReference type="Gene3D" id="3.20.20.150">
    <property type="entry name" value="Divalent-metal-dependent TIM barrel enzymes"/>
    <property type="match status" value="1"/>
</dbReference>
<protein>
    <recommendedName>
        <fullName evidence="1">Xylose isomerase-like TIM barrel domain-containing protein</fullName>
    </recommendedName>
</protein>
<dbReference type="EMBL" id="AM236084">
    <property type="protein sequence ID" value="CAK10508.1"/>
    <property type="molecule type" value="Genomic_DNA"/>
</dbReference>
<dbReference type="HOGENOM" id="CLU_1022606_0_0_5"/>
<proteinExistence type="predicted"/>
<evidence type="ECO:0000313" key="3">
    <source>
        <dbReference type="Proteomes" id="UP000006575"/>
    </source>
</evidence>
<dbReference type="InterPro" id="IPR013022">
    <property type="entry name" value="Xyl_isomerase-like_TIM-brl"/>
</dbReference>
<dbReference type="InterPro" id="IPR050312">
    <property type="entry name" value="IolE/XylAMocC-like"/>
</dbReference>
<dbReference type="EnsemblBacteria" id="CAK10508">
    <property type="protein sequence ID" value="CAK10508"/>
    <property type="gene ID" value="pRL100283"/>
</dbReference>
<reference evidence="2 3" key="1">
    <citation type="journal article" date="2006" name="Genome Biol.">
        <title>The genome of Rhizobium leguminosarum has recognizable core and accessory components.</title>
        <authorList>
            <person name="Young J.W."/>
            <person name="Crossman L.C."/>
            <person name="Johnston A.W.B."/>
            <person name="Thomson N.R."/>
            <person name="Ghazoui Z.F."/>
            <person name="Hull K.H."/>
            <person name="Wexler M."/>
            <person name="Curson A.R.J."/>
            <person name="Todd J.D."/>
            <person name="Poole P.S."/>
            <person name="Mauchline T.H."/>
            <person name="East A.K."/>
            <person name="Quail M.A."/>
            <person name="Churcher C."/>
            <person name="Arrowsmith C."/>
            <person name="Cherevach A."/>
            <person name="Chillingworth T."/>
            <person name="Clarke K."/>
            <person name="Cronin A."/>
            <person name="Davis P."/>
            <person name="Fraser A."/>
            <person name="Hance Z."/>
            <person name="Hauser H."/>
            <person name="Jagels K."/>
            <person name="Moule S."/>
            <person name="Mungall K."/>
            <person name="Norbertczak H."/>
            <person name="Rabbinowitsch E."/>
            <person name="Sanders M."/>
            <person name="Simmonds M."/>
            <person name="Whitehead S."/>
            <person name="Parkhill J."/>
        </authorList>
    </citation>
    <scope>NUCLEOTIDE SEQUENCE [LARGE SCALE GENOMIC DNA]</scope>
    <source>
        <strain evidence="3">DSM 114642 / LMG 32736 / 3841</strain>
    </source>
</reference>
<keyword evidence="3" id="KW-1185">Reference proteome</keyword>
<dbReference type="SUPFAM" id="SSF51658">
    <property type="entry name" value="Xylose isomerase-like"/>
    <property type="match status" value="1"/>
</dbReference>
<geneLocation type="plasmid" evidence="2 3">
    <name>pRL10</name>
</geneLocation>
<name>Q1M7M1_RHIJ3</name>
<dbReference type="AlphaFoldDB" id="Q1M7M1"/>
<accession>Q1M7M1</accession>
<evidence type="ECO:0000259" key="1">
    <source>
        <dbReference type="Pfam" id="PF01261"/>
    </source>
</evidence>
<organism evidence="2 3">
    <name type="scientific">Rhizobium johnstonii (strain DSM 114642 / LMG 32736 / 3841)</name>
    <name type="common">Rhizobium leguminosarum bv. viciae</name>
    <dbReference type="NCBI Taxonomy" id="216596"/>
    <lineage>
        <taxon>Bacteria</taxon>
        <taxon>Pseudomonadati</taxon>
        <taxon>Pseudomonadota</taxon>
        <taxon>Alphaproteobacteria</taxon>
        <taxon>Hyphomicrobiales</taxon>
        <taxon>Rhizobiaceae</taxon>
        <taxon>Rhizobium/Agrobacterium group</taxon>
        <taxon>Rhizobium</taxon>
        <taxon>Rhizobium johnstonii</taxon>
    </lineage>
</organism>
<feature type="domain" description="Xylose isomerase-like TIM barrel" evidence="1">
    <location>
        <begin position="52"/>
        <end position="295"/>
    </location>
</feature>